<accession>A0ABP1G3K0</accession>
<evidence type="ECO:0000313" key="5">
    <source>
        <dbReference type="EMBL" id="CAL5224983.1"/>
    </source>
</evidence>
<dbReference type="InterPro" id="IPR016177">
    <property type="entry name" value="DNA-bd_dom_sf"/>
</dbReference>
<comment type="subcellular location">
    <subcellularLocation>
        <location evidence="1">Nucleus</location>
    </subcellularLocation>
</comment>
<evidence type="ECO:0000256" key="3">
    <source>
        <dbReference type="ARBA" id="ARBA00023163"/>
    </source>
</evidence>
<dbReference type="InterPro" id="IPR044925">
    <property type="entry name" value="His-Me_finger_sf"/>
</dbReference>
<proteinExistence type="predicted"/>
<dbReference type="Proteomes" id="UP001497392">
    <property type="component" value="Unassembled WGS sequence"/>
</dbReference>
<reference evidence="5 6" key="1">
    <citation type="submission" date="2024-06" db="EMBL/GenBank/DDBJ databases">
        <authorList>
            <person name="Kraege A."/>
            <person name="Thomma B."/>
        </authorList>
    </citation>
    <scope>NUCLEOTIDE SEQUENCE [LARGE SCALE GENOMIC DNA]</scope>
</reference>
<dbReference type="InterPro" id="IPR036955">
    <property type="entry name" value="AP2/ERF_dom_sf"/>
</dbReference>
<dbReference type="InterPro" id="IPR003615">
    <property type="entry name" value="HNH_nuc"/>
</dbReference>
<evidence type="ECO:0000313" key="6">
    <source>
        <dbReference type="Proteomes" id="UP001497392"/>
    </source>
</evidence>
<dbReference type="Gene3D" id="3.30.730.10">
    <property type="entry name" value="AP2/ERF domain"/>
    <property type="match status" value="1"/>
</dbReference>
<dbReference type="SUPFAM" id="SSF54171">
    <property type="entry name" value="DNA-binding domain"/>
    <property type="match status" value="1"/>
</dbReference>
<evidence type="ECO:0000256" key="2">
    <source>
        <dbReference type="ARBA" id="ARBA00023015"/>
    </source>
</evidence>
<dbReference type="Pfam" id="PF13392">
    <property type="entry name" value="HNH_3"/>
    <property type="match status" value="1"/>
</dbReference>
<feature type="domain" description="HNH nuclease" evidence="4">
    <location>
        <begin position="102"/>
        <end position="144"/>
    </location>
</feature>
<organism evidence="5 6">
    <name type="scientific">Coccomyxa viridis</name>
    <dbReference type="NCBI Taxonomy" id="1274662"/>
    <lineage>
        <taxon>Eukaryota</taxon>
        <taxon>Viridiplantae</taxon>
        <taxon>Chlorophyta</taxon>
        <taxon>core chlorophytes</taxon>
        <taxon>Trebouxiophyceae</taxon>
        <taxon>Trebouxiophyceae incertae sedis</taxon>
        <taxon>Coccomyxaceae</taxon>
        <taxon>Coccomyxa</taxon>
    </lineage>
</organism>
<dbReference type="Gene3D" id="3.90.75.20">
    <property type="match status" value="1"/>
</dbReference>
<evidence type="ECO:0000259" key="4">
    <source>
        <dbReference type="Pfam" id="PF13392"/>
    </source>
</evidence>
<keyword evidence="3" id="KW-0804">Transcription</keyword>
<dbReference type="SUPFAM" id="SSF54060">
    <property type="entry name" value="His-Me finger endonucleases"/>
    <property type="match status" value="1"/>
</dbReference>
<evidence type="ECO:0000256" key="1">
    <source>
        <dbReference type="ARBA" id="ARBA00004123"/>
    </source>
</evidence>
<keyword evidence="6" id="KW-1185">Reference proteome</keyword>
<comment type="caution">
    <text evidence="5">The sequence shown here is derived from an EMBL/GenBank/DDBJ whole genome shotgun (WGS) entry which is preliminary data.</text>
</comment>
<sequence length="226" mass="26564">MRYEAWYRYRYIGKYETGEEASAAFEARVQEEEAKDWEEHRSKEITREGRGVACIWLKGKAGVGRCALVSEEDWHELTYKTAWYGELSRKNVYAMRWKAKAMHREVFRKCKEELGEGETIDHANGETLDDRRENLRRATHSEQAHNKRKRAGCSSEYFGVSRNGSKWWGNVMKEGKNYPIGRHETEDEAALAYNRVATQLYGKNAQLNVVKKKPRKDIRDYMIRGR</sequence>
<protein>
    <submittedName>
        <fullName evidence="5">G7761 protein</fullName>
    </submittedName>
</protein>
<keyword evidence="2" id="KW-0805">Transcription regulation</keyword>
<name>A0ABP1G3K0_9CHLO</name>
<dbReference type="EMBL" id="CAXHTA020000012">
    <property type="protein sequence ID" value="CAL5224983.1"/>
    <property type="molecule type" value="Genomic_DNA"/>
</dbReference>
<gene>
    <name evidence="5" type="primary">g7761</name>
    <name evidence="5" type="ORF">VP750_LOCUS6642</name>
</gene>